<evidence type="ECO:0000313" key="10">
    <source>
        <dbReference type="Proteomes" id="UP000011087"/>
    </source>
</evidence>
<dbReference type="Gene3D" id="3.30.590.10">
    <property type="entry name" value="Glutamine synthetase/guanido kinase, catalytic domain"/>
    <property type="match status" value="1"/>
</dbReference>
<evidence type="ECO:0000259" key="6">
    <source>
        <dbReference type="PROSITE" id="PS51986"/>
    </source>
</evidence>
<keyword evidence="2" id="KW-0547">Nucleotide-binding</keyword>
<reference evidence="8 10" key="1">
    <citation type="journal article" date="2012" name="Nature">
        <title>Algal genomes reveal evolutionary mosaicism and the fate of nucleomorphs.</title>
        <authorList>
            <consortium name="DOE Joint Genome Institute"/>
            <person name="Curtis B.A."/>
            <person name="Tanifuji G."/>
            <person name="Burki F."/>
            <person name="Gruber A."/>
            <person name="Irimia M."/>
            <person name="Maruyama S."/>
            <person name="Arias M.C."/>
            <person name="Ball S.G."/>
            <person name="Gile G.H."/>
            <person name="Hirakawa Y."/>
            <person name="Hopkins J.F."/>
            <person name="Kuo A."/>
            <person name="Rensing S.A."/>
            <person name="Schmutz J."/>
            <person name="Symeonidi A."/>
            <person name="Elias M."/>
            <person name="Eveleigh R.J."/>
            <person name="Herman E.K."/>
            <person name="Klute M.J."/>
            <person name="Nakayama T."/>
            <person name="Obornik M."/>
            <person name="Reyes-Prieto A."/>
            <person name="Armbrust E.V."/>
            <person name="Aves S.J."/>
            <person name="Beiko R.G."/>
            <person name="Coutinho P."/>
            <person name="Dacks J.B."/>
            <person name="Durnford D.G."/>
            <person name="Fast N.M."/>
            <person name="Green B.R."/>
            <person name="Grisdale C.J."/>
            <person name="Hempel F."/>
            <person name="Henrissat B."/>
            <person name="Hoppner M.P."/>
            <person name="Ishida K."/>
            <person name="Kim E."/>
            <person name="Koreny L."/>
            <person name="Kroth P.G."/>
            <person name="Liu Y."/>
            <person name="Malik S.B."/>
            <person name="Maier U.G."/>
            <person name="McRose D."/>
            <person name="Mock T."/>
            <person name="Neilson J.A."/>
            <person name="Onodera N.T."/>
            <person name="Poole A.M."/>
            <person name="Pritham E.J."/>
            <person name="Richards T.A."/>
            <person name="Rocap G."/>
            <person name="Roy S.W."/>
            <person name="Sarai C."/>
            <person name="Schaack S."/>
            <person name="Shirato S."/>
            <person name="Slamovits C.H."/>
            <person name="Spencer D.F."/>
            <person name="Suzuki S."/>
            <person name="Worden A.Z."/>
            <person name="Zauner S."/>
            <person name="Barry K."/>
            <person name="Bell C."/>
            <person name="Bharti A.K."/>
            <person name="Crow J.A."/>
            <person name="Grimwood J."/>
            <person name="Kramer R."/>
            <person name="Lindquist E."/>
            <person name="Lucas S."/>
            <person name="Salamov A."/>
            <person name="McFadden G.I."/>
            <person name="Lane C.E."/>
            <person name="Keeling P.J."/>
            <person name="Gray M.W."/>
            <person name="Grigoriev I.V."/>
            <person name="Archibald J.M."/>
        </authorList>
    </citation>
    <scope>NUCLEOTIDE SEQUENCE</scope>
    <source>
        <strain evidence="8 10">CCMP2712</strain>
    </source>
</reference>
<evidence type="ECO:0000313" key="9">
    <source>
        <dbReference type="EnsemblProtists" id="EKX42428"/>
    </source>
</evidence>
<dbReference type="PaxDb" id="55529-EKX42428"/>
<dbReference type="SMART" id="SM01230">
    <property type="entry name" value="Gln-synt_C"/>
    <property type="match status" value="1"/>
</dbReference>
<dbReference type="InterPro" id="IPR017536">
    <property type="entry name" value="Glutamine_synthetase_typeIII"/>
</dbReference>
<dbReference type="Proteomes" id="UP000011087">
    <property type="component" value="Unassembled WGS sequence"/>
</dbReference>
<dbReference type="GeneID" id="17298978"/>
<dbReference type="KEGG" id="gtt:GUITHDRAFT_158145"/>
<dbReference type="AlphaFoldDB" id="L1J1M6"/>
<dbReference type="Pfam" id="PF00120">
    <property type="entry name" value="Gln-synt_C"/>
    <property type="match status" value="1"/>
</dbReference>
<dbReference type="NCBIfam" id="TIGR03105">
    <property type="entry name" value="gln_synth_III"/>
    <property type="match status" value="1"/>
</dbReference>
<evidence type="ECO:0000256" key="1">
    <source>
        <dbReference type="ARBA" id="ARBA00022598"/>
    </source>
</evidence>
<evidence type="ECO:0000256" key="2">
    <source>
        <dbReference type="ARBA" id="ARBA00022741"/>
    </source>
</evidence>
<proteinExistence type="inferred from homology"/>
<dbReference type="PROSITE" id="PS51987">
    <property type="entry name" value="GS_CATALYTIC"/>
    <property type="match status" value="1"/>
</dbReference>
<dbReference type="InterPro" id="IPR036651">
    <property type="entry name" value="Gln_synt_N_sf"/>
</dbReference>
<dbReference type="GO" id="GO:0004356">
    <property type="term" value="F:glutamine synthetase activity"/>
    <property type="evidence" value="ECO:0007669"/>
    <property type="project" value="InterPro"/>
</dbReference>
<dbReference type="InterPro" id="IPR008147">
    <property type="entry name" value="Gln_synt_N"/>
</dbReference>
<dbReference type="EMBL" id="JH993017">
    <property type="protein sequence ID" value="EKX42428.1"/>
    <property type="molecule type" value="Genomic_DNA"/>
</dbReference>
<gene>
    <name evidence="8" type="ORF">GUITHDRAFT_158145</name>
</gene>
<evidence type="ECO:0000256" key="4">
    <source>
        <dbReference type="PROSITE-ProRule" id="PRU01330"/>
    </source>
</evidence>
<evidence type="ECO:0000256" key="3">
    <source>
        <dbReference type="ARBA" id="ARBA00022840"/>
    </source>
</evidence>
<comment type="similarity">
    <text evidence="4 5">Belongs to the glutamine synthetase family.</text>
</comment>
<feature type="domain" description="GS beta-grasp" evidence="6">
    <location>
        <begin position="16"/>
        <end position="98"/>
    </location>
</feature>
<reference evidence="9" key="3">
    <citation type="submission" date="2016-03" db="UniProtKB">
        <authorList>
            <consortium name="EnsemblProtists"/>
        </authorList>
    </citation>
    <scope>IDENTIFICATION</scope>
</reference>
<dbReference type="Gene3D" id="3.10.20.70">
    <property type="entry name" value="Glutamine synthetase, N-terminal domain"/>
    <property type="match status" value="1"/>
</dbReference>
<protein>
    <submittedName>
        <fullName evidence="8 9">Uncharacterized protein</fullName>
    </submittedName>
</protein>
<dbReference type="OMA" id="CNPGQHE"/>
<dbReference type="EnsemblProtists" id="EKX42428">
    <property type="protein sequence ID" value="EKX42428"/>
    <property type="gene ID" value="GUITHDRAFT_158145"/>
</dbReference>
<dbReference type="HOGENOM" id="CLU_017290_1_3_1"/>
<keyword evidence="1" id="KW-0436">Ligase</keyword>
<dbReference type="eggNOG" id="KOG0683">
    <property type="taxonomic scope" value="Eukaryota"/>
</dbReference>
<evidence type="ECO:0000259" key="7">
    <source>
        <dbReference type="PROSITE" id="PS51987"/>
    </source>
</evidence>
<dbReference type="SUPFAM" id="SSF55931">
    <property type="entry name" value="Glutamine synthetase/guanido kinase"/>
    <property type="match status" value="1"/>
</dbReference>
<dbReference type="RefSeq" id="XP_005829408.1">
    <property type="nucleotide sequence ID" value="XM_005829351.1"/>
</dbReference>
<sequence length="430" mass="48290">MTLLLSAIFGDAVKKTGVQSVLFSWTDLFGVMRSKLVPVSKADAMSKSGAGFAGHAAHLDYPPSSGDVLAIPDPSSLIVLPWNHKIAWVACDLFMKEEPLEQCPRLALKRSMKRVKEETKLTMKTGVELEFHLLSPDDPRKLADASDRSKKPCYSIEPLMQQKDFIVDMQQYMESLGWNPYQADHEDSIGQFEINWEYDDALVTADRHAFFKWMAKEVAKKHGMRVTFMPKPFTNLTGNSAHVHITMHEEDGSNAFKARGSNGGVLGLSEIGLHFCGGLLETAQDICCFTNPTINSFKRINAPPPSSGSSWSPSSISWTGNNRTHMIRVPDAPRLEVRLPDSSSNPYLMPAALLLAGLMSNVYDNVQEQKKMRQLPLNLLDALRNLEQNETLQSDMGKELCRGYIKLRMEQWQEYSRSMTAWELENTMDV</sequence>
<dbReference type="PANTHER" id="PTHR43785:SF14">
    <property type="entry name" value="GLUTAMINE SYNTHETASE"/>
    <property type="match status" value="1"/>
</dbReference>
<evidence type="ECO:0000313" key="8">
    <source>
        <dbReference type="EMBL" id="EKX42428.1"/>
    </source>
</evidence>
<dbReference type="STRING" id="905079.L1J1M6"/>
<feature type="domain" description="GS catalytic" evidence="7">
    <location>
        <begin position="104"/>
        <end position="430"/>
    </location>
</feature>
<dbReference type="GO" id="GO:0005524">
    <property type="term" value="F:ATP binding"/>
    <property type="evidence" value="ECO:0007669"/>
    <property type="project" value="UniProtKB-KW"/>
</dbReference>
<evidence type="ECO:0000256" key="5">
    <source>
        <dbReference type="RuleBase" id="RU000384"/>
    </source>
</evidence>
<dbReference type="InterPro" id="IPR014746">
    <property type="entry name" value="Gln_synth/guanido_kin_cat_dom"/>
</dbReference>
<keyword evidence="3" id="KW-0067">ATP-binding</keyword>
<dbReference type="OrthoDB" id="77835at2759"/>
<dbReference type="InterPro" id="IPR008146">
    <property type="entry name" value="Gln_synth_cat_dom"/>
</dbReference>
<dbReference type="PANTHER" id="PTHR43785">
    <property type="entry name" value="GAMMA-GLUTAMYLPUTRESCINE SYNTHETASE"/>
    <property type="match status" value="1"/>
</dbReference>
<dbReference type="SUPFAM" id="SSF54368">
    <property type="entry name" value="Glutamine synthetase, N-terminal domain"/>
    <property type="match status" value="1"/>
</dbReference>
<organism evidence="8">
    <name type="scientific">Guillardia theta (strain CCMP2712)</name>
    <name type="common">Cryptophyte</name>
    <dbReference type="NCBI Taxonomy" id="905079"/>
    <lineage>
        <taxon>Eukaryota</taxon>
        <taxon>Cryptophyceae</taxon>
        <taxon>Pyrenomonadales</taxon>
        <taxon>Geminigeraceae</taxon>
        <taxon>Guillardia</taxon>
    </lineage>
</organism>
<dbReference type="GO" id="GO:0006542">
    <property type="term" value="P:glutamine biosynthetic process"/>
    <property type="evidence" value="ECO:0007669"/>
    <property type="project" value="InterPro"/>
</dbReference>
<keyword evidence="10" id="KW-1185">Reference proteome</keyword>
<reference evidence="10" key="2">
    <citation type="submission" date="2012-11" db="EMBL/GenBank/DDBJ databases">
        <authorList>
            <person name="Kuo A."/>
            <person name="Curtis B.A."/>
            <person name="Tanifuji G."/>
            <person name="Burki F."/>
            <person name="Gruber A."/>
            <person name="Irimia M."/>
            <person name="Maruyama S."/>
            <person name="Arias M.C."/>
            <person name="Ball S.G."/>
            <person name="Gile G.H."/>
            <person name="Hirakawa Y."/>
            <person name="Hopkins J.F."/>
            <person name="Rensing S.A."/>
            <person name="Schmutz J."/>
            <person name="Symeonidi A."/>
            <person name="Elias M."/>
            <person name="Eveleigh R.J."/>
            <person name="Herman E.K."/>
            <person name="Klute M.J."/>
            <person name="Nakayama T."/>
            <person name="Obornik M."/>
            <person name="Reyes-Prieto A."/>
            <person name="Armbrust E.V."/>
            <person name="Aves S.J."/>
            <person name="Beiko R.G."/>
            <person name="Coutinho P."/>
            <person name="Dacks J.B."/>
            <person name="Durnford D.G."/>
            <person name="Fast N.M."/>
            <person name="Green B.R."/>
            <person name="Grisdale C."/>
            <person name="Hempe F."/>
            <person name="Henrissat B."/>
            <person name="Hoppner M.P."/>
            <person name="Ishida K.-I."/>
            <person name="Kim E."/>
            <person name="Koreny L."/>
            <person name="Kroth P.G."/>
            <person name="Liu Y."/>
            <person name="Malik S.-B."/>
            <person name="Maier U.G."/>
            <person name="McRose D."/>
            <person name="Mock T."/>
            <person name="Neilson J.A."/>
            <person name="Onodera N.T."/>
            <person name="Poole A.M."/>
            <person name="Pritham E.J."/>
            <person name="Richards T.A."/>
            <person name="Rocap G."/>
            <person name="Roy S.W."/>
            <person name="Sarai C."/>
            <person name="Schaack S."/>
            <person name="Shirato S."/>
            <person name="Slamovits C.H."/>
            <person name="Spencer D.F."/>
            <person name="Suzuki S."/>
            <person name="Worden A.Z."/>
            <person name="Zauner S."/>
            <person name="Barry K."/>
            <person name="Bell C."/>
            <person name="Bharti A.K."/>
            <person name="Crow J.A."/>
            <person name="Grimwood J."/>
            <person name="Kramer R."/>
            <person name="Lindquist E."/>
            <person name="Lucas S."/>
            <person name="Salamov A."/>
            <person name="McFadden G.I."/>
            <person name="Lane C.E."/>
            <person name="Keeling P.J."/>
            <person name="Gray M.W."/>
            <person name="Grigoriev I.V."/>
            <person name="Archibald J.M."/>
        </authorList>
    </citation>
    <scope>NUCLEOTIDE SEQUENCE</scope>
    <source>
        <strain evidence="10">CCMP2712</strain>
    </source>
</reference>
<name>L1J1M6_GUITC</name>
<dbReference type="PROSITE" id="PS51986">
    <property type="entry name" value="GS_BETA_GRASP"/>
    <property type="match status" value="1"/>
</dbReference>
<accession>L1J1M6</accession>